<evidence type="ECO:0000259" key="1">
    <source>
        <dbReference type="Pfam" id="PF06114"/>
    </source>
</evidence>
<dbReference type="EMBL" id="JAMWFV010000043">
    <property type="protein sequence ID" value="MDG6146285.1"/>
    <property type="molecule type" value="Genomic_DNA"/>
</dbReference>
<feature type="domain" description="IrrE N-terminal-like" evidence="1">
    <location>
        <begin position="30"/>
        <end position="87"/>
    </location>
</feature>
<accession>A0A9X4P228</accession>
<reference evidence="2" key="1">
    <citation type="submission" date="2022-06" db="EMBL/GenBank/DDBJ databases">
        <title>Lactococcus from bovine mastitis in China.</title>
        <authorList>
            <person name="Lin Y."/>
            <person name="Han B."/>
        </authorList>
    </citation>
    <scope>NUCLEOTIDE SEQUENCE</scope>
    <source>
        <strain evidence="2">Ningxia-I-26</strain>
    </source>
</reference>
<dbReference type="InterPro" id="IPR010359">
    <property type="entry name" value="IrrE_HExxH"/>
</dbReference>
<dbReference type="Proteomes" id="UP001153199">
    <property type="component" value="Unassembled WGS sequence"/>
</dbReference>
<evidence type="ECO:0000313" key="3">
    <source>
        <dbReference type="Proteomes" id="UP001153199"/>
    </source>
</evidence>
<gene>
    <name evidence="2" type="ORF">NF717_11600</name>
</gene>
<evidence type="ECO:0000313" key="2">
    <source>
        <dbReference type="EMBL" id="MDG6146285.1"/>
    </source>
</evidence>
<dbReference type="AlphaFoldDB" id="A0A9X4P228"/>
<proteinExistence type="predicted"/>
<dbReference type="Pfam" id="PF06114">
    <property type="entry name" value="Peptidase_M78"/>
    <property type="match status" value="1"/>
</dbReference>
<dbReference type="Gene3D" id="1.10.10.2910">
    <property type="match status" value="1"/>
</dbReference>
<comment type="caution">
    <text evidence="2">The sequence shown here is derived from an EMBL/GenBank/DDBJ whole genome shotgun (WGS) entry which is preliminary data.</text>
</comment>
<dbReference type="RefSeq" id="WP_279361529.1">
    <property type="nucleotide sequence ID" value="NZ_JAMWEA010000001.1"/>
</dbReference>
<organism evidence="2 3">
    <name type="scientific">Lactococcus formosensis</name>
    <dbReference type="NCBI Taxonomy" id="1281486"/>
    <lineage>
        <taxon>Bacteria</taxon>
        <taxon>Bacillati</taxon>
        <taxon>Bacillota</taxon>
        <taxon>Bacilli</taxon>
        <taxon>Lactobacillales</taxon>
        <taxon>Streptococcaceae</taxon>
        <taxon>Lactococcus</taxon>
    </lineage>
</organism>
<name>A0A9X4P228_9LACT</name>
<protein>
    <submittedName>
        <fullName evidence="2">ImmA/IrrE family metallo-endopeptidase</fullName>
    </submittedName>
</protein>
<keyword evidence="3" id="KW-1185">Reference proteome</keyword>
<sequence>MGKLRELSRELGAEIIYFNAVENGVELEGDTKGVYLPDDNVIYIRDDLTVYEQENVILHELGHCYYGHVHYDCHSKGYSSKQEAEANSYMVAYRFKEWLLTWDFAPLPEELNVQRFMNAYHFEYKVEYLCENIIDEYNAEYYETV</sequence>